<accession>A0A398CBD9</accession>
<dbReference type="SUPFAM" id="SSF56935">
    <property type="entry name" value="Porins"/>
    <property type="match status" value="1"/>
</dbReference>
<evidence type="ECO:0000256" key="2">
    <source>
        <dbReference type="SAM" id="SignalP"/>
    </source>
</evidence>
<evidence type="ECO:0000313" key="4">
    <source>
        <dbReference type="Proteomes" id="UP000266302"/>
    </source>
</evidence>
<organism evidence="3 4">
    <name type="scientific">Simplicispira hankyongi</name>
    <dbReference type="NCBI Taxonomy" id="2315688"/>
    <lineage>
        <taxon>Bacteria</taxon>
        <taxon>Pseudomonadati</taxon>
        <taxon>Pseudomonadota</taxon>
        <taxon>Betaproteobacteria</taxon>
        <taxon>Burkholderiales</taxon>
        <taxon>Comamonadaceae</taxon>
        <taxon>Simplicispira</taxon>
    </lineage>
</organism>
<keyword evidence="2" id="KW-0732">Signal</keyword>
<sequence length="433" mass="47262">MKRSSLFLALMAAGLCSLSPQVFAQSAQDFNDLRAEIKALRTEINQLKAQQAQAPVAPAASASNWNDRLDNVELRQKDAVVLGDIPGSFRLPGSETSIRVYGFAEANAIKDFKSTAPGDNFTNLAEQPLNSGHPATGKTVLTGQTSRFGFETSTPMSNGAFNTKIEADFYGYCGNECNRNRLRLRHAYGEYAGWLIGQTWSTFMDLDDMPETVDFNGPPGATFRRPVQARYTWNNPNLAKFQFALEEPSDGAHSPNLVARVDKGFDWGTLNARILSHEQRVGNASKRGFGFGLGGSYKLTGTATLMAQYTQVDGDGDGAYLVGANYPVLDGGTLRLDRARGVVLGLTNTFSEHLRATVSVGTVRSTRNVGDAYVNAYGLDGNERLTQWHLGFYYLPIKNVELGTELIGGRRTTYGGDTGSLSRLNLQARYIFN</sequence>
<protein>
    <submittedName>
        <fullName evidence="3">Porin</fullName>
    </submittedName>
</protein>
<reference evidence="3 4" key="1">
    <citation type="submission" date="2018-09" db="EMBL/GenBank/DDBJ databases">
        <title>Draft genome of Simplicispira sp. NY-02.</title>
        <authorList>
            <person name="Im W.T."/>
        </authorList>
    </citation>
    <scope>NUCLEOTIDE SEQUENCE [LARGE SCALE GENOMIC DNA]</scope>
    <source>
        <strain evidence="3 4">NY-02</strain>
    </source>
</reference>
<evidence type="ECO:0000313" key="3">
    <source>
        <dbReference type="EMBL" id="RID97640.1"/>
    </source>
</evidence>
<dbReference type="OrthoDB" id="190887at2"/>
<dbReference type="EMBL" id="QXJC01000005">
    <property type="protein sequence ID" value="RID97640.1"/>
    <property type="molecule type" value="Genomic_DNA"/>
</dbReference>
<dbReference type="InterPro" id="IPR045748">
    <property type="entry name" value="DcaP"/>
</dbReference>
<proteinExistence type="predicted"/>
<gene>
    <name evidence="3" type="ORF">D3F03_12455</name>
</gene>
<dbReference type="RefSeq" id="WP_119109745.1">
    <property type="nucleotide sequence ID" value="NZ_QXJC01000005.1"/>
</dbReference>
<dbReference type="Pfam" id="PF19577">
    <property type="entry name" value="DcaP"/>
    <property type="match status" value="1"/>
</dbReference>
<dbReference type="AlphaFoldDB" id="A0A398CBD9"/>
<feature type="chain" id="PRO_5017200156" evidence="2">
    <location>
        <begin position="25"/>
        <end position="433"/>
    </location>
</feature>
<dbReference type="Proteomes" id="UP000266302">
    <property type="component" value="Unassembled WGS sequence"/>
</dbReference>
<feature type="signal peptide" evidence="2">
    <location>
        <begin position="1"/>
        <end position="24"/>
    </location>
</feature>
<keyword evidence="1" id="KW-0175">Coiled coil</keyword>
<feature type="coiled-coil region" evidence="1">
    <location>
        <begin position="23"/>
        <end position="50"/>
    </location>
</feature>
<keyword evidence="4" id="KW-1185">Reference proteome</keyword>
<name>A0A398CBD9_9BURK</name>
<comment type="caution">
    <text evidence="3">The sequence shown here is derived from an EMBL/GenBank/DDBJ whole genome shotgun (WGS) entry which is preliminary data.</text>
</comment>
<evidence type="ECO:0000256" key="1">
    <source>
        <dbReference type="SAM" id="Coils"/>
    </source>
</evidence>